<proteinExistence type="predicted"/>
<dbReference type="EMBL" id="JACCFS010000001">
    <property type="protein sequence ID" value="NYJ36334.1"/>
    <property type="molecule type" value="Genomic_DNA"/>
</dbReference>
<dbReference type="Proteomes" id="UP000572051">
    <property type="component" value="Unassembled WGS sequence"/>
</dbReference>
<dbReference type="RefSeq" id="WP_179826167.1">
    <property type="nucleotide sequence ID" value="NZ_JACCFS010000001.1"/>
</dbReference>
<evidence type="ECO:0000313" key="1">
    <source>
        <dbReference type="EMBL" id="NYJ36334.1"/>
    </source>
</evidence>
<dbReference type="InterPro" id="IPR038484">
    <property type="entry name" value="MucB/RseB_C_sf"/>
</dbReference>
<name>A0A7Z0JCD1_9ACTN</name>
<reference evidence="1 2" key="1">
    <citation type="submission" date="2020-07" db="EMBL/GenBank/DDBJ databases">
        <title>Sequencing the genomes of 1000 actinobacteria strains.</title>
        <authorList>
            <person name="Klenk H.-P."/>
        </authorList>
    </citation>
    <scope>NUCLEOTIDE SEQUENCE [LARGE SCALE GENOMIC DNA]</scope>
    <source>
        <strain evidence="1 2">DSM 44442</strain>
    </source>
</reference>
<gene>
    <name evidence="1" type="ORF">HNR10_004215</name>
</gene>
<dbReference type="Gene3D" id="3.30.200.100">
    <property type="entry name" value="MucB/RseB, C-terminal domain"/>
    <property type="match status" value="1"/>
</dbReference>
<accession>A0A7Z0JCD1</accession>
<dbReference type="AlphaFoldDB" id="A0A7Z0JCD1"/>
<protein>
    <submittedName>
        <fullName evidence="1">Sigma-E factor negative regulatory protein RseB</fullName>
    </submittedName>
</protein>
<sequence length="360" mass="38104">MSAEEPSSAPRPAPVTQLLVVLLCVVLLTAATRPDSDEVPADGDDGGMALLRTAAAADDTVAYTGVREVRGPEELDGEAVRIRVVNQPGEGLALAPVTEDGSAGGRAFAVDDSSALVTLDERLLGMLEDTYDVADAGRTEIEGRTARMVVARRADDTVAGRFWVDGESGILLGRTVYADSGGAALRTRLSGIEFGEGHWPPDTVGGEPWGDVLTEDEREELRGRGWVLPEHLTWDLRLVDARSTEHGRRRVVHLVYSDGLSQVSVFAQRGKLGTEHQTSLHNGYVGTGEGGSGVSPQHDTIFGGEVGQYQSMWQADGFVYTVLADAPAGLASSAVSALPGPEGSGFWARVQRGLSRLGFV</sequence>
<organism evidence="1 2">
    <name type="scientific">Nocardiopsis aegyptia</name>
    <dbReference type="NCBI Taxonomy" id="220378"/>
    <lineage>
        <taxon>Bacteria</taxon>
        <taxon>Bacillati</taxon>
        <taxon>Actinomycetota</taxon>
        <taxon>Actinomycetes</taxon>
        <taxon>Streptosporangiales</taxon>
        <taxon>Nocardiopsidaceae</taxon>
        <taxon>Nocardiopsis</taxon>
    </lineage>
</organism>
<evidence type="ECO:0000313" key="2">
    <source>
        <dbReference type="Proteomes" id="UP000572051"/>
    </source>
</evidence>
<keyword evidence="2" id="KW-1185">Reference proteome</keyword>
<comment type="caution">
    <text evidence="1">The sequence shown here is derived from an EMBL/GenBank/DDBJ whole genome shotgun (WGS) entry which is preliminary data.</text>
</comment>
<dbReference type="Gene3D" id="2.50.20.10">
    <property type="entry name" value="Lipoprotein localisation LolA/LolB/LppX"/>
    <property type="match status" value="1"/>
</dbReference>